<dbReference type="EMBL" id="JAVDTF010000003">
    <property type="protein sequence ID" value="MDR6785263.1"/>
    <property type="molecule type" value="Genomic_DNA"/>
</dbReference>
<evidence type="ECO:0000313" key="2">
    <source>
        <dbReference type="Proteomes" id="UP001246858"/>
    </source>
</evidence>
<reference evidence="1" key="1">
    <citation type="submission" date="2023-07" db="EMBL/GenBank/DDBJ databases">
        <title>Sorghum-associated microbial communities from plants grown in Nebraska, USA.</title>
        <authorList>
            <person name="Schachtman D."/>
        </authorList>
    </citation>
    <scope>NUCLEOTIDE SEQUENCE</scope>
    <source>
        <strain evidence="1">2697</strain>
    </source>
</reference>
<evidence type="ECO:0000313" key="1">
    <source>
        <dbReference type="EMBL" id="MDR6785263.1"/>
    </source>
</evidence>
<comment type="caution">
    <text evidence="1">The sequence shown here is derived from an EMBL/GenBank/DDBJ whole genome shotgun (WGS) entry which is preliminary data.</text>
</comment>
<protein>
    <submittedName>
        <fullName evidence="1">RNA polymerase sigma-70 factor (ECF subfamily)</fullName>
    </submittedName>
</protein>
<gene>
    <name evidence="1" type="ORF">J2X78_003837</name>
</gene>
<name>A0ACC6L0V3_9SPHI</name>
<keyword evidence="2" id="KW-1185">Reference proteome</keyword>
<organism evidence="1 2">
    <name type="scientific">Pedobacter africanus</name>
    <dbReference type="NCBI Taxonomy" id="151894"/>
    <lineage>
        <taxon>Bacteria</taxon>
        <taxon>Pseudomonadati</taxon>
        <taxon>Bacteroidota</taxon>
        <taxon>Sphingobacteriia</taxon>
        <taxon>Sphingobacteriales</taxon>
        <taxon>Sphingobacteriaceae</taxon>
        <taxon>Pedobacter</taxon>
    </lineage>
</organism>
<proteinExistence type="predicted"/>
<accession>A0ACC6L0V3</accession>
<sequence>MAAYSTYTDQELLALLKQGNDAAFTEIYDRFSGPLYVFAFRKLKNEDEAKDVVQEIFIVLWNRHAELDFHSSLSAYLFKAVHNRALNLFVHQRYHETYISSFEAYLNTYAKDADELLMEKELAAIIDQEIALLPEKMREIFLLSRKEQLSHKEVAERLGISELTVKTQIKRALKVLRLRLGLMIYLAYLLG</sequence>
<dbReference type="Proteomes" id="UP001246858">
    <property type="component" value="Unassembled WGS sequence"/>
</dbReference>